<accession>A0A8R2JL17</accession>
<reference evidence="2" key="1">
    <citation type="submission" date="2010-06" db="EMBL/GenBank/DDBJ databases">
        <authorList>
            <person name="Jiang H."/>
            <person name="Abraham K."/>
            <person name="Ali S."/>
            <person name="Alsbrooks S.L."/>
            <person name="Anim B.N."/>
            <person name="Anosike U.S."/>
            <person name="Attaway T."/>
            <person name="Bandaranaike D.P."/>
            <person name="Battles P.K."/>
            <person name="Bell S.N."/>
            <person name="Bell A.V."/>
            <person name="Beltran B."/>
            <person name="Bickham C."/>
            <person name="Bustamante Y."/>
            <person name="Caleb T."/>
            <person name="Canada A."/>
            <person name="Cardenas V."/>
            <person name="Carter K."/>
            <person name="Chacko J."/>
            <person name="Chandrabose M.N."/>
            <person name="Chavez D."/>
            <person name="Chavez A."/>
            <person name="Chen L."/>
            <person name="Chu H.-S."/>
            <person name="Claassen K.J."/>
            <person name="Cockrell R."/>
            <person name="Collins M."/>
            <person name="Cooper J.A."/>
            <person name="Cree A."/>
            <person name="Curry S.M."/>
            <person name="Da Y."/>
            <person name="Dao M.D."/>
            <person name="Das B."/>
            <person name="Davila M.-L."/>
            <person name="Davy-Carroll L."/>
            <person name="Denson S."/>
            <person name="Dinh H."/>
            <person name="Ebong V.E."/>
            <person name="Edwards J.R."/>
            <person name="Egan A."/>
            <person name="El-Daye J."/>
            <person name="Escobedo L."/>
            <person name="Fernandez S."/>
            <person name="Fernando P.R."/>
            <person name="Flagg N."/>
            <person name="Forbes L.D."/>
            <person name="Fowler R.G."/>
            <person name="Fu Q."/>
            <person name="Gabisi R.A."/>
            <person name="Ganer J."/>
            <person name="Garbino Pronczuk A."/>
            <person name="Garcia R.M."/>
            <person name="Garner T."/>
            <person name="Garrett T.E."/>
            <person name="Gonzalez D.A."/>
            <person name="Hamid H."/>
            <person name="Hawkins E.S."/>
            <person name="Hirani K."/>
            <person name="Hogues M.E."/>
            <person name="Hollins B."/>
            <person name="Hsiao C.-H."/>
            <person name="Jabil R."/>
            <person name="James M.L."/>
            <person name="Jhangiani S.N."/>
            <person name="Johnson B."/>
            <person name="Johnson Q."/>
            <person name="Joshi V."/>
            <person name="Kalu J.B."/>
            <person name="Kam C."/>
            <person name="Kashfia A."/>
            <person name="Keebler J."/>
            <person name="Kisamo H."/>
            <person name="Kovar C.L."/>
            <person name="Lago L.A."/>
            <person name="Lai C.-Y."/>
            <person name="Laidlaw J."/>
            <person name="Lara F."/>
            <person name="Le T.-K."/>
            <person name="Lee S.L."/>
            <person name="Legall F.H."/>
            <person name="Lemon S.J."/>
            <person name="Lewis L.R."/>
            <person name="Li B."/>
            <person name="Liu Y."/>
            <person name="Liu Y.-S."/>
            <person name="Lopez J."/>
            <person name="Lozado R.J."/>
            <person name="Lu J."/>
            <person name="Madu R.C."/>
            <person name="Maheshwari M."/>
            <person name="Maheshwari R."/>
            <person name="Malloy K."/>
            <person name="Martinez E."/>
            <person name="Mathew T."/>
            <person name="Mercado I.C."/>
            <person name="Mercado C."/>
            <person name="Meyer B."/>
            <person name="Montgomery K."/>
            <person name="Morgan M.B."/>
            <person name="Munidasa M."/>
            <person name="Nazareth L.V."/>
            <person name="Nelson J."/>
            <person name="Ng B.M."/>
            <person name="Nguyen N.B."/>
            <person name="Nguyen P.Q."/>
            <person name="Nguyen T."/>
            <person name="Obregon M."/>
            <person name="Okwuonu G.O."/>
            <person name="Onwere C.G."/>
            <person name="Orozco G."/>
            <person name="Parra A."/>
            <person name="Patel S."/>
            <person name="Patil S."/>
            <person name="Perez A."/>
            <person name="Perez Y."/>
            <person name="Pham C."/>
            <person name="Primus E.L."/>
            <person name="Pu L.-L."/>
            <person name="Puazo M."/>
            <person name="Qin X."/>
            <person name="Quiroz J.B."/>
            <person name="Reese J."/>
            <person name="Richards S."/>
            <person name="Rives C.M."/>
            <person name="Robberts R."/>
            <person name="Ruiz S.J."/>
            <person name="Ruiz M.J."/>
            <person name="Santibanez J."/>
            <person name="Schneider B.W."/>
            <person name="Sisson I."/>
            <person name="Smith M."/>
            <person name="Sodergren E."/>
            <person name="Song X.-Z."/>
            <person name="Song B.B."/>
            <person name="Summersgill H."/>
            <person name="Thelus R."/>
            <person name="Thornton R.D."/>
            <person name="Trejos Z.Y."/>
            <person name="Usmani K."/>
            <person name="Vattathil S."/>
            <person name="Villasana D."/>
            <person name="Walker D.L."/>
            <person name="Wang S."/>
            <person name="Wang K."/>
            <person name="White C.S."/>
            <person name="Williams A.C."/>
            <person name="Williamson J."/>
            <person name="Wilson K."/>
            <person name="Woghiren I.O."/>
            <person name="Woodworth J.R."/>
            <person name="Worley K.C."/>
            <person name="Wright R.A."/>
            <person name="Wu W."/>
            <person name="Young L."/>
            <person name="Zhang L."/>
            <person name="Zhang J."/>
            <person name="Zhu Y."/>
            <person name="Muzny D.M."/>
            <person name="Weinstock G."/>
            <person name="Gibbs R.A."/>
        </authorList>
    </citation>
    <scope>NUCLEOTIDE SEQUENCE [LARGE SCALE GENOMIC DNA]</scope>
    <source>
        <strain evidence="2">LSR1</strain>
    </source>
</reference>
<dbReference type="AlphaFoldDB" id="A0A8R2JL17"/>
<evidence type="ECO:0000313" key="1">
    <source>
        <dbReference type="EnsemblMetazoa" id="XP_029341213.1"/>
    </source>
</evidence>
<reference evidence="1" key="2">
    <citation type="submission" date="2022-06" db="UniProtKB">
        <authorList>
            <consortium name="EnsemblMetazoa"/>
        </authorList>
    </citation>
    <scope>IDENTIFICATION</scope>
</reference>
<name>A0A8R2JL17_ACYPI</name>
<dbReference type="Gene3D" id="6.10.250.2560">
    <property type="match status" value="1"/>
</dbReference>
<proteinExistence type="predicted"/>
<dbReference type="GeneID" id="107883417"/>
<dbReference type="KEGG" id="api:107883417"/>
<organism evidence="1 2">
    <name type="scientific">Acyrthosiphon pisum</name>
    <name type="common">Pea aphid</name>
    <dbReference type="NCBI Taxonomy" id="7029"/>
    <lineage>
        <taxon>Eukaryota</taxon>
        <taxon>Metazoa</taxon>
        <taxon>Ecdysozoa</taxon>
        <taxon>Arthropoda</taxon>
        <taxon>Hexapoda</taxon>
        <taxon>Insecta</taxon>
        <taxon>Pterygota</taxon>
        <taxon>Neoptera</taxon>
        <taxon>Paraneoptera</taxon>
        <taxon>Hemiptera</taxon>
        <taxon>Sternorrhyncha</taxon>
        <taxon>Aphidomorpha</taxon>
        <taxon>Aphidoidea</taxon>
        <taxon>Aphididae</taxon>
        <taxon>Macrosiphini</taxon>
        <taxon>Acyrthosiphon</taxon>
    </lineage>
</organism>
<dbReference type="RefSeq" id="XP_029341213.1">
    <property type="nucleotide sequence ID" value="XM_029485353.1"/>
</dbReference>
<dbReference type="EnsemblMetazoa" id="XM_029485353.1">
    <property type="protein sequence ID" value="XP_029341213.1"/>
    <property type="gene ID" value="LOC107883417"/>
</dbReference>
<sequence length="215" mass="24659">MTNLKEANLLLTNIEAIQNILKDRTWYQEFLNKLNDRTSKIESYIKCLRQETIDRAQLINVLEVATSYYEEQNSKFQTVSQVYFNYTKSVELLKSKLQSLVSSMPTDSSMHSTDINATSPVTSSVPIEDLNIHNINYDTVLNSDKYNMMNSSMDNSINDTDIYVPTTVINNVPQENILLNNSDDEEDFDVPQENVQLIISDGEDEIDGKFQSLNY</sequence>
<evidence type="ECO:0000313" key="2">
    <source>
        <dbReference type="Proteomes" id="UP000007819"/>
    </source>
</evidence>
<keyword evidence="2" id="KW-1185">Reference proteome</keyword>
<dbReference type="OrthoDB" id="10608482at2759"/>
<protein>
    <submittedName>
        <fullName evidence="1">Uncharacterized protein</fullName>
    </submittedName>
</protein>
<dbReference type="Proteomes" id="UP000007819">
    <property type="component" value="Chromosome X"/>
</dbReference>